<reference evidence="7 8" key="1">
    <citation type="submission" date="2022-05" db="EMBL/GenBank/DDBJ databases">
        <title>Sporolactobacillus sp nov CPB3-1, isolated from tree bark (Mangifera indica L.).</title>
        <authorList>
            <person name="Phuengjayaem S."/>
            <person name="Tanasupawat S."/>
        </authorList>
    </citation>
    <scope>NUCLEOTIDE SEQUENCE [LARGE SCALE GENOMIC DNA]</scope>
    <source>
        <strain evidence="7 8">CPB3-1</strain>
    </source>
</reference>
<dbReference type="RefSeq" id="WP_249099737.1">
    <property type="nucleotide sequence ID" value="NZ_JAMAST010000004.1"/>
</dbReference>
<organism evidence="7 8">
    <name type="scientific">Sporolactobacillus mangiferae</name>
    <dbReference type="NCBI Taxonomy" id="2940498"/>
    <lineage>
        <taxon>Bacteria</taxon>
        <taxon>Bacillati</taxon>
        <taxon>Bacillota</taxon>
        <taxon>Bacilli</taxon>
        <taxon>Bacillales</taxon>
        <taxon>Sporolactobacillaceae</taxon>
        <taxon>Sporolactobacillus</taxon>
    </lineage>
</organism>
<accession>A0ABT0M9K4</accession>
<dbReference type="InterPro" id="IPR050833">
    <property type="entry name" value="Poly_Biosynth_Transport"/>
</dbReference>
<feature type="transmembrane region" description="Helical" evidence="6">
    <location>
        <begin position="212"/>
        <end position="231"/>
    </location>
</feature>
<evidence type="ECO:0000256" key="6">
    <source>
        <dbReference type="SAM" id="Phobius"/>
    </source>
</evidence>
<keyword evidence="5 6" id="KW-0472">Membrane</keyword>
<dbReference type="Proteomes" id="UP001203004">
    <property type="component" value="Unassembled WGS sequence"/>
</dbReference>
<feature type="transmembrane region" description="Helical" evidence="6">
    <location>
        <begin position="77"/>
        <end position="97"/>
    </location>
</feature>
<keyword evidence="2" id="KW-1003">Cell membrane</keyword>
<feature type="transmembrane region" description="Helical" evidence="6">
    <location>
        <begin position="283"/>
        <end position="305"/>
    </location>
</feature>
<keyword evidence="3 6" id="KW-0812">Transmembrane</keyword>
<evidence type="ECO:0000256" key="2">
    <source>
        <dbReference type="ARBA" id="ARBA00022475"/>
    </source>
</evidence>
<evidence type="ECO:0000256" key="5">
    <source>
        <dbReference type="ARBA" id="ARBA00023136"/>
    </source>
</evidence>
<dbReference type="InterPro" id="IPR002797">
    <property type="entry name" value="Polysacc_synth"/>
</dbReference>
<feature type="transmembrane region" description="Helical" evidence="6">
    <location>
        <begin position="173"/>
        <end position="191"/>
    </location>
</feature>
<gene>
    <name evidence="7" type="ORF">M3N64_06265</name>
</gene>
<name>A0ABT0M9K4_9BACL</name>
<evidence type="ECO:0000256" key="3">
    <source>
        <dbReference type="ARBA" id="ARBA00022692"/>
    </source>
</evidence>
<proteinExistence type="predicted"/>
<dbReference type="PANTHER" id="PTHR30250">
    <property type="entry name" value="PST FAMILY PREDICTED COLANIC ACID TRANSPORTER"/>
    <property type="match status" value="1"/>
</dbReference>
<evidence type="ECO:0000256" key="1">
    <source>
        <dbReference type="ARBA" id="ARBA00004651"/>
    </source>
</evidence>
<keyword evidence="4 6" id="KW-1133">Transmembrane helix</keyword>
<feature type="transmembrane region" description="Helical" evidence="6">
    <location>
        <begin position="38"/>
        <end position="57"/>
    </location>
</feature>
<feature type="transmembrane region" description="Helical" evidence="6">
    <location>
        <begin position="148"/>
        <end position="167"/>
    </location>
</feature>
<feature type="transmembrane region" description="Helical" evidence="6">
    <location>
        <begin position="378"/>
        <end position="396"/>
    </location>
</feature>
<feature type="transmembrane region" description="Helical" evidence="6">
    <location>
        <begin position="311"/>
        <end position="332"/>
    </location>
</feature>
<dbReference type="Pfam" id="PF01943">
    <property type="entry name" value="Polysacc_synt"/>
    <property type="match status" value="1"/>
</dbReference>
<comment type="caution">
    <text evidence="7">The sequence shown here is derived from an EMBL/GenBank/DDBJ whole genome shotgun (WGS) entry which is preliminary data.</text>
</comment>
<dbReference type="EMBL" id="JAMAST010000004">
    <property type="protein sequence ID" value="MCL1631552.1"/>
    <property type="molecule type" value="Genomic_DNA"/>
</dbReference>
<comment type="subcellular location">
    <subcellularLocation>
        <location evidence="1">Cell membrane</location>
        <topology evidence="1">Multi-pass membrane protein</topology>
    </subcellularLocation>
</comment>
<keyword evidence="8" id="KW-1185">Reference proteome</keyword>
<feature type="transmembrane region" description="Helical" evidence="6">
    <location>
        <begin position="251"/>
        <end position="271"/>
    </location>
</feature>
<evidence type="ECO:0000256" key="4">
    <source>
        <dbReference type="ARBA" id="ARBA00022989"/>
    </source>
</evidence>
<protein>
    <submittedName>
        <fullName evidence="7">Oligosaccharide flippase family protein</fullName>
    </submittedName>
</protein>
<evidence type="ECO:0000313" key="8">
    <source>
        <dbReference type="Proteomes" id="UP001203004"/>
    </source>
</evidence>
<feature type="transmembrane region" description="Helical" evidence="6">
    <location>
        <begin position="117"/>
        <end position="136"/>
    </location>
</feature>
<feature type="transmembrane region" description="Helical" evidence="6">
    <location>
        <begin position="416"/>
        <end position="434"/>
    </location>
</feature>
<feature type="transmembrane region" description="Helical" evidence="6">
    <location>
        <begin position="353"/>
        <end position="372"/>
    </location>
</feature>
<feature type="transmembrane region" description="Helical" evidence="6">
    <location>
        <begin position="440"/>
        <end position="459"/>
    </location>
</feature>
<dbReference type="PANTHER" id="PTHR30250:SF11">
    <property type="entry name" value="O-ANTIGEN TRANSPORTER-RELATED"/>
    <property type="match status" value="1"/>
</dbReference>
<sequence>MNAFIKRLLAFSLGPAGGAVIAFITIPVTTHFVSPEEYGKAGMFALALTMLSTFQYLGIDQAYTREFNEVGDRQSLFLHALMLPLMFAFFLFTLIALNLETASHLLFGVRDQYGAALLLGVSLIFITFERFILLAIRMEEKAFTYSFFNIFIKFVILVATLVFVLFIRRDFLAVVYSTAAGQMLGDLFLMIRYRTCFSLRRFRFDRALMRRMLAFGLPLVVAASASTFLNSAGRLALRTWSSFYDIGMFQAALKIAAVLGVVQTSFTNFWVPTAYRWHSEGRSMHAFQAVSDGVLLCMSVLYLGVLLFKDQIMLILSAQYLPAAGILGLLALQPVLYTISETTTLGIVFSRKSYLNIAVSICALIPCVLINALAVPRFGVFGAALATGISYVLFFWSRSYFSLKNWPGFSLTKHHAVVLVLLLAGIVNAAHFPFMFLVNLGMLLLVILIQLHTLTSLLGRWRAAKKGRESSVSFHD</sequence>
<evidence type="ECO:0000313" key="7">
    <source>
        <dbReference type="EMBL" id="MCL1631552.1"/>
    </source>
</evidence>